<proteinExistence type="predicted"/>
<dbReference type="Gene3D" id="3.40.220.10">
    <property type="entry name" value="Leucine Aminopeptidase, subunit E, domain 1"/>
    <property type="match status" value="1"/>
</dbReference>
<dbReference type="SUPFAM" id="SSF52949">
    <property type="entry name" value="Macro domain-like"/>
    <property type="match status" value="1"/>
</dbReference>
<accession>A0A2T0N4A6</accession>
<evidence type="ECO:0008006" key="3">
    <source>
        <dbReference type="Google" id="ProtNLM"/>
    </source>
</evidence>
<gene>
    <name evidence="1" type="ORF">B0I32_105426</name>
</gene>
<evidence type="ECO:0000313" key="1">
    <source>
        <dbReference type="EMBL" id="PRX66986.1"/>
    </source>
</evidence>
<evidence type="ECO:0000313" key="2">
    <source>
        <dbReference type="Proteomes" id="UP000238312"/>
    </source>
</evidence>
<sequence length="374" mass="41132">MPRLGRLVDRCDDGRMAAAIRHADLVAELRTVRERGLLRLRRTPLPALTAAVEALGPPIDAELVPSSIASLLDQVVNGMEDGTLATACAYTFGVIAGTRDWPAQSRRRRAAEVYAVSPERFRKHHERMIIEYVAEEILRLGDARTHLSPAEGLPLGAHRRLLLGQPGHERHVTVCRMPVQALRDMDILVSSENVYLEMSKIFKSSLSASLRAAAARRNDAGELIDDVLQRELRLWSREHGREGLAVAPGTVVPTSPGELARIGVRRIYHAATAIPRTQTNDYDVEPTGVVRAVGNAFQLAGQERDRYAPSLRSICFPLFGAGRGGLDPETSFAYLWAGLEPQLSDTWEVYLLTRSTRGCVAVLRSLSDLGARPT</sequence>
<keyword evidence="2" id="KW-1185">Reference proteome</keyword>
<organism evidence="1 2">
    <name type="scientific">Nonomuraea fuscirosea</name>
    <dbReference type="NCBI Taxonomy" id="1291556"/>
    <lineage>
        <taxon>Bacteria</taxon>
        <taxon>Bacillati</taxon>
        <taxon>Actinomycetota</taxon>
        <taxon>Actinomycetes</taxon>
        <taxon>Streptosporangiales</taxon>
        <taxon>Streptosporangiaceae</taxon>
        <taxon>Nonomuraea</taxon>
    </lineage>
</organism>
<comment type="caution">
    <text evidence="1">The sequence shown here is derived from an EMBL/GenBank/DDBJ whole genome shotgun (WGS) entry which is preliminary data.</text>
</comment>
<protein>
    <recommendedName>
        <fullName evidence="3">Macro domain-containing protein</fullName>
    </recommendedName>
</protein>
<reference evidence="1 2" key="1">
    <citation type="submission" date="2018-03" db="EMBL/GenBank/DDBJ databases">
        <title>Genomic Encyclopedia of Type Strains, Phase III (KMG-III): the genomes of soil and plant-associated and newly described type strains.</title>
        <authorList>
            <person name="Whitman W."/>
        </authorList>
    </citation>
    <scope>NUCLEOTIDE SEQUENCE [LARGE SCALE GENOMIC DNA]</scope>
    <source>
        <strain evidence="1 2">CGMCC 4.7104</strain>
    </source>
</reference>
<dbReference type="Proteomes" id="UP000238312">
    <property type="component" value="Unassembled WGS sequence"/>
</dbReference>
<name>A0A2T0N4A6_9ACTN</name>
<dbReference type="AlphaFoldDB" id="A0A2T0N4A6"/>
<dbReference type="EMBL" id="PVNG01000005">
    <property type="protein sequence ID" value="PRX66986.1"/>
    <property type="molecule type" value="Genomic_DNA"/>
</dbReference>
<dbReference type="InterPro" id="IPR043472">
    <property type="entry name" value="Macro_dom-like"/>
</dbReference>